<evidence type="ECO:0000313" key="4">
    <source>
        <dbReference type="EMBL" id="CAF4922398.1"/>
    </source>
</evidence>
<dbReference type="Gene3D" id="3.40.50.300">
    <property type="entry name" value="P-loop containing nucleotide triphosphate hydrolases"/>
    <property type="match status" value="1"/>
</dbReference>
<evidence type="ECO:0000313" key="3">
    <source>
        <dbReference type="EMBL" id="CAF4816896.1"/>
    </source>
</evidence>
<evidence type="ECO:0000313" key="2">
    <source>
        <dbReference type="EMBL" id="CAF4716587.1"/>
    </source>
</evidence>
<dbReference type="Proteomes" id="UP000681967">
    <property type="component" value="Unassembled WGS sequence"/>
</dbReference>
<dbReference type="EMBL" id="CAJOBH010143675">
    <property type="protein sequence ID" value="CAF4816896.1"/>
    <property type="molecule type" value="Genomic_DNA"/>
</dbReference>
<name>A0A8S2ZNB0_9BILA</name>
<feature type="non-terminal residue" evidence="1">
    <location>
        <position position="1"/>
    </location>
</feature>
<dbReference type="EMBL" id="CAJOBJ010129937">
    <property type="protein sequence ID" value="CAF4716587.1"/>
    <property type="molecule type" value="Genomic_DNA"/>
</dbReference>
<dbReference type="Proteomes" id="UP000681720">
    <property type="component" value="Unassembled WGS sequence"/>
</dbReference>
<feature type="non-terminal residue" evidence="1">
    <location>
        <position position="46"/>
    </location>
</feature>
<sequence length="46" mass="5131">RFNIDPFGTYSDAEIWTALELVHMKGRISVLNDGLSHLLTEGGENL</sequence>
<dbReference type="EMBL" id="CAJOBJ010182196">
    <property type="protein sequence ID" value="CAF4922398.1"/>
    <property type="molecule type" value="Genomic_DNA"/>
</dbReference>
<reference evidence="1" key="1">
    <citation type="submission" date="2021-02" db="EMBL/GenBank/DDBJ databases">
        <authorList>
            <person name="Nowell W R."/>
        </authorList>
    </citation>
    <scope>NUCLEOTIDE SEQUENCE</scope>
</reference>
<dbReference type="EMBL" id="CAJOBH010108110">
    <property type="protein sequence ID" value="CAF4647603.1"/>
    <property type="molecule type" value="Genomic_DNA"/>
</dbReference>
<gene>
    <name evidence="1" type="ORF">BYL167_LOCUS42032</name>
    <name evidence="3" type="ORF">BYL167_LOCUS48813</name>
    <name evidence="2" type="ORF">GIL414_LOCUS43672</name>
    <name evidence="4" type="ORF">GIL414_LOCUS52880</name>
</gene>
<evidence type="ECO:0000313" key="1">
    <source>
        <dbReference type="EMBL" id="CAF4647603.1"/>
    </source>
</evidence>
<comment type="caution">
    <text evidence="1">The sequence shown here is derived from an EMBL/GenBank/DDBJ whole genome shotgun (WGS) entry which is preliminary data.</text>
</comment>
<protein>
    <submittedName>
        <fullName evidence="1">Uncharacterized protein</fullName>
    </submittedName>
</protein>
<proteinExistence type="predicted"/>
<dbReference type="InterPro" id="IPR027417">
    <property type="entry name" value="P-loop_NTPase"/>
</dbReference>
<organism evidence="1 5">
    <name type="scientific">Rotaria magnacalcarata</name>
    <dbReference type="NCBI Taxonomy" id="392030"/>
    <lineage>
        <taxon>Eukaryota</taxon>
        <taxon>Metazoa</taxon>
        <taxon>Spiralia</taxon>
        <taxon>Gnathifera</taxon>
        <taxon>Rotifera</taxon>
        <taxon>Eurotatoria</taxon>
        <taxon>Bdelloidea</taxon>
        <taxon>Philodinida</taxon>
        <taxon>Philodinidae</taxon>
        <taxon>Rotaria</taxon>
    </lineage>
</organism>
<evidence type="ECO:0000313" key="5">
    <source>
        <dbReference type="Proteomes" id="UP000681967"/>
    </source>
</evidence>
<accession>A0A8S2ZNB0</accession>
<dbReference type="AlphaFoldDB" id="A0A8S2ZNB0"/>